<evidence type="ECO:0000256" key="7">
    <source>
        <dbReference type="ARBA" id="ARBA00023128"/>
    </source>
</evidence>
<keyword evidence="8 9" id="KW-0472">Membrane</keyword>
<evidence type="ECO:0000256" key="6">
    <source>
        <dbReference type="ARBA" id="ARBA00022989"/>
    </source>
</evidence>
<keyword evidence="7 9" id="KW-0496">Mitochondrion</keyword>
<dbReference type="Proteomes" id="UP000683360">
    <property type="component" value="Unassembled WGS sequence"/>
</dbReference>
<dbReference type="OrthoDB" id="6608471at2759"/>
<keyword evidence="11" id="KW-1185">Reference proteome</keyword>
<dbReference type="InterPro" id="IPR004686">
    <property type="entry name" value="Mtc"/>
</dbReference>
<evidence type="ECO:0000256" key="8">
    <source>
        <dbReference type="ARBA" id="ARBA00023136"/>
    </source>
</evidence>
<dbReference type="GO" id="GO:0005743">
    <property type="term" value="C:mitochondrial inner membrane"/>
    <property type="evidence" value="ECO:0007669"/>
    <property type="project" value="TreeGrafter"/>
</dbReference>
<feature type="transmembrane region" description="Helical" evidence="9">
    <location>
        <begin position="162"/>
        <end position="180"/>
    </location>
</feature>
<gene>
    <name evidence="10" type="ORF">MEDL_59934</name>
</gene>
<dbReference type="AlphaFoldDB" id="A0A8S3UQR7"/>
<proteinExistence type="inferred from homology"/>
<dbReference type="GO" id="GO:0140300">
    <property type="term" value="P:serine import into mitochondrion"/>
    <property type="evidence" value="ECO:0007669"/>
    <property type="project" value="TreeGrafter"/>
</dbReference>
<feature type="transmembrane region" description="Helical" evidence="9">
    <location>
        <begin position="254"/>
        <end position="272"/>
    </location>
</feature>
<comment type="similarity">
    <text evidence="2 9">Belongs to the sideroflexin family.</text>
</comment>
<evidence type="ECO:0000256" key="3">
    <source>
        <dbReference type="ARBA" id="ARBA00022448"/>
    </source>
</evidence>
<keyword evidence="3" id="KW-0813">Transport</keyword>
<comment type="subcellular location">
    <subcellularLocation>
        <location evidence="1 9">Mitochondrion membrane</location>
        <topology evidence="1 9">Multi-pass membrane protein</topology>
    </subcellularLocation>
</comment>
<keyword evidence="5" id="KW-0029">Amino-acid transport</keyword>
<dbReference type="NCBIfam" id="TIGR00798">
    <property type="entry name" value="mtc"/>
    <property type="match status" value="1"/>
</dbReference>
<dbReference type="PANTHER" id="PTHR11153:SF8">
    <property type="entry name" value="SIDEROFLEXIN-1"/>
    <property type="match status" value="1"/>
</dbReference>
<keyword evidence="6 9" id="KW-1133">Transmembrane helix</keyword>
<dbReference type="GO" id="GO:0015075">
    <property type="term" value="F:monoatomic ion transmembrane transporter activity"/>
    <property type="evidence" value="ECO:0007669"/>
    <property type="project" value="InterPro"/>
</dbReference>
<sequence length="306" mass="34054">MIKEHLLVEPGIFFITTNPFNILATSQQLEDAKAVVERYRKGDTLGALNVSPDQLWQAKHLYDSAYHPDTKEKMFWAGRMSAQVPMNMIITGCMMTFHKSPQGIIFWQWFNQSFNAVVNYTNRSGDEPISKKQLGLSYVGASAGAIGTAMTIKSLVKRFPPIVARFVPFIAVASANCINIPMMRSRELLEGIPVYDADGNRVGESKKAAEKAIALVLFSRICMAAPGMLTPPFIMHALESKAFMKPWLNAPVQIGLVGFFLLFATPLCCALFPQKSSMRINHIEKELQEKLSASSPHDCVYFNKGL</sequence>
<evidence type="ECO:0000256" key="5">
    <source>
        <dbReference type="ARBA" id="ARBA00022970"/>
    </source>
</evidence>
<evidence type="ECO:0000256" key="1">
    <source>
        <dbReference type="ARBA" id="ARBA00004225"/>
    </source>
</evidence>
<feature type="transmembrane region" description="Helical" evidence="9">
    <location>
        <begin position="212"/>
        <end position="234"/>
    </location>
</feature>
<evidence type="ECO:0000256" key="2">
    <source>
        <dbReference type="ARBA" id="ARBA00005974"/>
    </source>
</evidence>
<protein>
    <recommendedName>
        <fullName evidence="9">Sidoreflexin</fullName>
    </recommendedName>
</protein>
<keyword evidence="4 9" id="KW-0812">Transmembrane</keyword>
<accession>A0A8S3UQR7</accession>
<evidence type="ECO:0000256" key="9">
    <source>
        <dbReference type="RuleBase" id="RU362000"/>
    </source>
</evidence>
<comment type="caution">
    <text evidence="9">Lacks conserved residue(s) required for the propagation of feature annotation.</text>
</comment>
<name>A0A8S3UQR7_MYTED</name>
<evidence type="ECO:0000256" key="4">
    <source>
        <dbReference type="ARBA" id="ARBA00022692"/>
    </source>
</evidence>
<evidence type="ECO:0000313" key="10">
    <source>
        <dbReference type="EMBL" id="CAG2248035.1"/>
    </source>
</evidence>
<organism evidence="10 11">
    <name type="scientific">Mytilus edulis</name>
    <name type="common">Blue mussel</name>
    <dbReference type="NCBI Taxonomy" id="6550"/>
    <lineage>
        <taxon>Eukaryota</taxon>
        <taxon>Metazoa</taxon>
        <taxon>Spiralia</taxon>
        <taxon>Lophotrochozoa</taxon>
        <taxon>Mollusca</taxon>
        <taxon>Bivalvia</taxon>
        <taxon>Autobranchia</taxon>
        <taxon>Pteriomorphia</taxon>
        <taxon>Mytilida</taxon>
        <taxon>Mytiloidea</taxon>
        <taxon>Mytilidae</taxon>
        <taxon>Mytilinae</taxon>
        <taxon>Mytilus</taxon>
    </lineage>
</organism>
<dbReference type="EMBL" id="CAJPWZ010002921">
    <property type="protein sequence ID" value="CAG2248035.1"/>
    <property type="molecule type" value="Genomic_DNA"/>
</dbReference>
<evidence type="ECO:0000313" key="11">
    <source>
        <dbReference type="Proteomes" id="UP000683360"/>
    </source>
</evidence>
<comment type="caution">
    <text evidence="10">The sequence shown here is derived from an EMBL/GenBank/DDBJ whole genome shotgun (WGS) entry which is preliminary data.</text>
</comment>
<dbReference type="PANTHER" id="PTHR11153">
    <property type="entry name" value="SIDEROFLEXIN"/>
    <property type="match status" value="1"/>
</dbReference>
<dbReference type="Pfam" id="PF03820">
    <property type="entry name" value="SFXNs"/>
    <property type="match status" value="1"/>
</dbReference>
<reference evidence="10" key="1">
    <citation type="submission" date="2021-03" db="EMBL/GenBank/DDBJ databases">
        <authorList>
            <person name="Bekaert M."/>
        </authorList>
    </citation>
    <scope>NUCLEOTIDE SEQUENCE</scope>
</reference>